<reference evidence="2 3" key="1">
    <citation type="submission" date="2019-05" db="EMBL/GenBank/DDBJ databases">
        <title>The metagenome of a microbial culture collection derived from dairy environment covers the genomic content of the human microbiome.</title>
        <authorList>
            <person name="Roder T."/>
            <person name="Wuthrich D."/>
            <person name="Sattari Z."/>
            <person name="Von Ah U."/>
            <person name="Bar C."/>
            <person name="Ronchi F."/>
            <person name="Macpherson A.J."/>
            <person name="Ganal-Vonarburg S.C."/>
            <person name="Bruggmann R."/>
            <person name="Vergeres G."/>
        </authorList>
    </citation>
    <scope>NUCLEOTIDE SEQUENCE [LARGE SCALE GENOMIC DNA]</scope>
    <source>
        <strain evidence="2 3">FAM 18815</strain>
    </source>
</reference>
<dbReference type="Proteomes" id="UP000305541">
    <property type="component" value="Unassembled WGS sequence"/>
</dbReference>
<dbReference type="CDD" id="cd11540">
    <property type="entry name" value="NTP-PPase_u3"/>
    <property type="match status" value="1"/>
</dbReference>
<dbReference type="AlphaFoldDB" id="A0A5R9BXP0"/>
<accession>A0A5R9BXP0</accession>
<dbReference type="InterPro" id="IPR004518">
    <property type="entry name" value="MazG-like_dom"/>
</dbReference>
<evidence type="ECO:0000313" key="3">
    <source>
        <dbReference type="Proteomes" id="UP000305541"/>
    </source>
</evidence>
<dbReference type="SUPFAM" id="SSF101386">
    <property type="entry name" value="all-alpha NTP pyrophosphatases"/>
    <property type="match status" value="1"/>
</dbReference>
<sequence>MRTNAVTDLIIKWGADRGILPGNASKQLNKLVEEVGELAEGFNKNNQEQVKDSLGDMFVVMTLFARQNDLDISDCIQSAYETIKDRTGKTVNGVFVKEEDLTK</sequence>
<gene>
    <name evidence="2" type="ORF">FEZ51_02020</name>
</gene>
<evidence type="ECO:0000259" key="1">
    <source>
        <dbReference type="Pfam" id="PF03819"/>
    </source>
</evidence>
<dbReference type="Gene3D" id="1.10.287.1080">
    <property type="entry name" value="MazG-like"/>
    <property type="match status" value="1"/>
</dbReference>
<dbReference type="Pfam" id="PF03819">
    <property type="entry name" value="MazG"/>
    <property type="match status" value="1"/>
</dbReference>
<proteinExistence type="predicted"/>
<dbReference type="OrthoDB" id="706686at2"/>
<name>A0A5R9BXP0_9LACO</name>
<feature type="domain" description="NTP pyrophosphohydrolase MazG-like" evidence="1">
    <location>
        <begin position="28"/>
        <end position="87"/>
    </location>
</feature>
<organism evidence="2 3">
    <name type="scientific">Pediococcus stilesii</name>
    <dbReference type="NCBI Taxonomy" id="331679"/>
    <lineage>
        <taxon>Bacteria</taxon>
        <taxon>Bacillati</taxon>
        <taxon>Bacillota</taxon>
        <taxon>Bacilli</taxon>
        <taxon>Lactobacillales</taxon>
        <taxon>Lactobacillaceae</taxon>
        <taxon>Pediococcus</taxon>
    </lineage>
</organism>
<comment type="caution">
    <text evidence="2">The sequence shown here is derived from an EMBL/GenBank/DDBJ whole genome shotgun (WGS) entry which is preliminary data.</text>
</comment>
<dbReference type="EMBL" id="VBTH01000002">
    <property type="protein sequence ID" value="TLQ05494.1"/>
    <property type="molecule type" value="Genomic_DNA"/>
</dbReference>
<protein>
    <recommendedName>
        <fullName evidence="1">NTP pyrophosphohydrolase MazG-like domain-containing protein</fullName>
    </recommendedName>
</protein>
<evidence type="ECO:0000313" key="2">
    <source>
        <dbReference type="EMBL" id="TLQ05494.1"/>
    </source>
</evidence>